<comment type="caution">
    <text evidence="9">The sequence shown here is derived from an EMBL/GenBank/DDBJ whole genome shotgun (WGS) entry which is preliminary data.</text>
</comment>
<evidence type="ECO:0000256" key="4">
    <source>
        <dbReference type="ARBA" id="ARBA00044511"/>
    </source>
</evidence>
<evidence type="ECO:0000256" key="1">
    <source>
        <dbReference type="ARBA" id="ARBA00006192"/>
    </source>
</evidence>
<evidence type="ECO:0000259" key="7">
    <source>
        <dbReference type="Pfam" id="PF17177"/>
    </source>
</evidence>
<dbReference type="Gene3D" id="1.25.40.10">
    <property type="entry name" value="Tetratricopeptide repeat domain"/>
    <property type="match status" value="3"/>
</dbReference>
<dbReference type="InterPro" id="IPR002885">
    <property type="entry name" value="PPR_rpt"/>
</dbReference>
<comment type="subunit">
    <text evidence="4">Binds to mitochondrial small subunit 15S rRNA.</text>
</comment>
<feature type="repeat" description="PPR" evidence="5">
    <location>
        <begin position="412"/>
        <end position="446"/>
    </location>
</feature>
<dbReference type="Pfam" id="PF23276">
    <property type="entry name" value="TPR_24"/>
    <property type="match status" value="1"/>
</dbReference>
<dbReference type="InterPro" id="IPR011990">
    <property type="entry name" value="TPR-like_helical_dom_sf"/>
</dbReference>
<feature type="domain" description="PROP1-like PPR" evidence="7">
    <location>
        <begin position="63"/>
        <end position="168"/>
    </location>
</feature>
<reference evidence="9" key="1">
    <citation type="submission" date="2020-12" db="EMBL/GenBank/DDBJ databases">
        <title>Metabolic potential, ecology and presence of endohyphal bacteria is reflected in genomic diversity of Mucoromycotina.</title>
        <authorList>
            <person name="Muszewska A."/>
            <person name="Okrasinska A."/>
            <person name="Steczkiewicz K."/>
            <person name="Drgas O."/>
            <person name="Orlowska M."/>
            <person name="Perlinska-Lenart U."/>
            <person name="Aleksandrzak-Piekarczyk T."/>
            <person name="Szatraj K."/>
            <person name="Zielenkiewicz U."/>
            <person name="Pilsyk S."/>
            <person name="Malc E."/>
            <person name="Mieczkowski P."/>
            <person name="Kruszewska J.S."/>
            <person name="Biernat P."/>
            <person name="Pawlowska J."/>
        </authorList>
    </citation>
    <scope>NUCLEOTIDE SEQUENCE</scope>
    <source>
        <strain evidence="9">WA0000017839</strain>
    </source>
</reference>
<evidence type="ECO:0000259" key="8">
    <source>
        <dbReference type="Pfam" id="PF23276"/>
    </source>
</evidence>
<dbReference type="Pfam" id="PF13812">
    <property type="entry name" value="PPR_3"/>
    <property type="match status" value="1"/>
</dbReference>
<evidence type="ECO:0008006" key="11">
    <source>
        <dbReference type="Google" id="ProtNLM"/>
    </source>
</evidence>
<gene>
    <name evidence="9" type="ORF">INT47_012428</name>
</gene>
<feature type="repeat" description="PPR" evidence="5">
    <location>
        <begin position="270"/>
        <end position="304"/>
    </location>
</feature>
<dbReference type="Pfam" id="PF17177">
    <property type="entry name" value="PPR_long"/>
    <property type="match status" value="1"/>
</dbReference>
<evidence type="ECO:0000256" key="2">
    <source>
        <dbReference type="ARBA" id="ARBA00022737"/>
    </source>
</evidence>
<feature type="domain" description="Pentatricopeptide repeat-containing protein-mitochondrial" evidence="8">
    <location>
        <begin position="236"/>
        <end position="368"/>
    </location>
</feature>
<evidence type="ECO:0000313" key="10">
    <source>
        <dbReference type="Proteomes" id="UP000603453"/>
    </source>
</evidence>
<dbReference type="PANTHER" id="PTHR47447:SF17">
    <property type="entry name" value="OS12G0638900 PROTEIN"/>
    <property type="match status" value="1"/>
</dbReference>
<evidence type="ECO:0000256" key="5">
    <source>
        <dbReference type="PROSITE-ProRule" id="PRU00708"/>
    </source>
</evidence>
<comment type="similarity">
    <text evidence="1">Belongs to the CCM1 family.</text>
</comment>
<dbReference type="InterPro" id="IPR057027">
    <property type="entry name" value="TPR_mt"/>
</dbReference>
<protein>
    <recommendedName>
        <fullName evidence="11">Pentacotripeptide-repeat region of PRORP domain-containing protein</fullName>
    </recommendedName>
</protein>
<evidence type="ECO:0000256" key="3">
    <source>
        <dbReference type="ARBA" id="ARBA00044493"/>
    </source>
</evidence>
<keyword evidence="2" id="KW-0677">Repeat</keyword>
<organism evidence="9 10">
    <name type="scientific">Mucor saturninus</name>
    <dbReference type="NCBI Taxonomy" id="64648"/>
    <lineage>
        <taxon>Eukaryota</taxon>
        <taxon>Fungi</taxon>
        <taxon>Fungi incertae sedis</taxon>
        <taxon>Mucoromycota</taxon>
        <taxon>Mucoromycotina</taxon>
        <taxon>Mucoromycetes</taxon>
        <taxon>Mucorales</taxon>
        <taxon>Mucorineae</taxon>
        <taxon>Mucoraceae</taxon>
        <taxon>Mucor</taxon>
    </lineage>
</organism>
<dbReference type="AlphaFoldDB" id="A0A8H7QWQ0"/>
<proteinExistence type="inferred from homology"/>
<name>A0A8H7QWQ0_9FUNG</name>
<sequence length="508" mass="57515">CLRFTPCRNYTTNLLAEINMKMFRVLDDSAARNLGSRTTVTHILRLAQELRQSGEAFDSETYEHIISAYSKADHDISLELADQMESQGITPSRTFYHKALQLAAKSGNSTTQAHLLHRMEIHGYKPTSKTYHLMLACMRESLELERALDTFDLMKTQKIVPGLLTYLSIIDMAVQLRQPEIASDLLQEAEKLSTFRVKDNFLYMHVLRSASYEGQYQTTKRNWTKAVSEHGFKPDEGVCLHVLTLAGKNGDPELAADVIRLLGEEGYTFRECHFSPLIEAFASTGDIASTFKVFTAMRKLGIVPTKKAALPIARKLGADVNAIRRARDVLEGLAKAKDQEVDISAFNLIIHSFAYNRQYDEAFATYARAKEFGVKPDTETLDATLDACIHCRDADLGTTIYREELSRGVKASSTTLSKMVTLMCTQKDFEDAFKYLEKMKKLKMTPMRGCYFKLVKVLSAANDPRLDMAIKDMEAFGYNVSNHMQEYMDTKEEERNQEEEQSTPLISL</sequence>
<evidence type="ECO:0000313" key="9">
    <source>
        <dbReference type="EMBL" id="KAG2200147.1"/>
    </source>
</evidence>
<dbReference type="Proteomes" id="UP000603453">
    <property type="component" value="Unassembled WGS sequence"/>
</dbReference>
<accession>A0A8H7QWQ0</accession>
<dbReference type="InterPro" id="IPR033443">
    <property type="entry name" value="PROP1-like_PPR_dom"/>
</dbReference>
<dbReference type="PROSITE" id="PS51375">
    <property type="entry name" value="PPR"/>
    <property type="match status" value="3"/>
</dbReference>
<feature type="region of interest" description="Disordered" evidence="6">
    <location>
        <begin position="488"/>
        <end position="508"/>
    </location>
</feature>
<dbReference type="PANTHER" id="PTHR47447">
    <property type="entry name" value="OS03G0856100 PROTEIN"/>
    <property type="match status" value="1"/>
</dbReference>
<feature type="non-terminal residue" evidence="9">
    <location>
        <position position="1"/>
    </location>
</feature>
<evidence type="ECO:0000256" key="6">
    <source>
        <dbReference type="SAM" id="MobiDB-lite"/>
    </source>
</evidence>
<keyword evidence="10" id="KW-1185">Reference proteome</keyword>
<feature type="repeat" description="PPR" evidence="5">
    <location>
        <begin position="342"/>
        <end position="376"/>
    </location>
</feature>
<dbReference type="EMBL" id="JAEPRD010000087">
    <property type="protein sequence ID" value="KAG2200147.1"/>
    <property type="molecule type" value="Genomic_DNA"/>
</dbReference>
<dbReference type="NCBIfam" id="TIGR00756">
    <property type="entry name" value="PPR"/>
    <property type="match status" value="1"/>
</dbReference>
<dbReference type="OrthoDB" id="185373at2759"/>
<comment type="function">
    <text evidence="3">Regulates mitochondrial small subunit maturation by controlling 15S rRNA 5'-end processing. Localizes to the 5' precursor of the 15S rRNA in a position that is subsequently occupied by mS47 in the mature yeast mtSSU. Uses structure and sequence-specific RNA recognition, binding to a single-stranded region of the precursor and specifically recognizing bases -6 to -1. The exchange of Ccm1 for mS47 is coupled to the irreversible removal of precursor rRNA that is accompanied by conformational changes of the mitoribosomal proteins uS5m and mS26. These conformational changes signal completion of 5'-end rRNA processing through protection of the mature 5'-end of the 15S rRNA and stabilization of mS47. The removal of the 5' precursor together with the dissociation of Ccm1 may be catalyzed by the 5'-3' exoribonuclease Pet127. Involved in the specific removal of group I introns in mitochondrial encoded transcripts.</text>
</comment>